<name>W1J543_9GAMM</name>
<dbReference type="Proteomes" id="UP000019202">
    <property type="component" value="Unassembled WGS sequence"/>
</dbReference>
<evidence type="ECO:0000313" key="1">
    <source>
        <dbReference type="EMBL" id="CDL84951.1"/>
    </source>
</evidence>
<proteinExistence type="predicted"/>
<accession>W1J543</accession>
<protein>
    <submittedName>
        <fullName evidence="1">Uncharacterized protein</fullName>
    </submittedName>
</protein>
<reference evidence="1" key="1">
    <citation type="submission" date="2013-11" db="EMBL/GenBank/DDBJ databases">
        <title>Draft genome sequence and annotation of the entomopathogenic bacteria, Xenorhabdus cabanillasi strain JM26 and Xenorhabdus szentirmai strain DSM 16338.</title>
        <authorList>
            <person name="Gualtieri M."/>
            <person name="Ogier J.C."/>
            <person name="Pages S."/>
            <person name="Givaudan A."/>
            <person name="Gaudriault S."/>
        </authorList>
    </citation>
    <scope>NUCLEOTIDE SEQUENCE [LARGE SCALE GENOMIC DNA]</scope>
    <source>
        <strain evidence="1">DSM 16338</strain>
    </source>
</reference>
<dbReference type="AlphaFoldDB" id="W1J543"/>
<dbReference type="EMBL" id="CBXF010000120">
    <property type="protein sequence ID" value="CDL84951.1"/>
    <property type="molecule type" value="Genomic_DNA"/>
</dbReference>
<comment type="caution">
    <text evidence="1">The sequence shown here is derived from an EMBL/GenBank/DDBJ whole genome shotgun (WGS) entry which is preliminary data.</text>
</comment>
<keyword evidence="2" id="KW-1185">Reference proteome</keyword>
<sequence length="38" mass="4463">MIADNVYSSVFLRFLLWLGKVQRTESVQLEDYNNNEAV</sequence>
<gene>
    <name evidence="1" type="ORF">XSR1_590022</name>
</gene>
<organism evidence="1 2">
    <name type="scientific">Xenorhabdus szentirmaii DSM 16338</name>
    <dbReference type="NCBI Taxonomy" id="1427518"/>
    <lineage>
        <taxon>Bacteria</taxon>
        <taxon>Pseudomonadati</taxon>
        <taxon>Pseudomonadota</taxon>
        <taxon>Gammaproteobacteria</taxon>
        <taxon>Enterobacterales</taxon>
        <taxon>Morganellaceae</taxon>
        <taxon>Xenorhabdus</taxon>
    </lineage>
</organism>
<evidence type="ECO:0000313" key="2">
    <source>
        <dbReference type="Proteomes" id="UP000019202"/>
    </source>
</evidence>